<reference evidence="1" key="1">
    <citation type="submission" date="2022-11" db="EMBL/GenBank/DDBJ databases">
        <title>Genome Resource of Sclerotinia nivalis Strain SnTB1, a Plant Pathogen Isolated from American Ginseng.</title>
        <authorList>
            <person name="Fan S."/>
        </authorList>
    </citation>
    <scope>NUCLEOTIDE SEQUENCE</scope>
    <source>
        <strain evidence="1">SnTB1</strain>
    </source>
</reference>
<dbReference type="AlphaFoldDB" id="A0A9X0ASY1"/>
<keyword evidence="2" id="KW-1185">Reference proteome</keyword>
<sequence>MVSDLWKKRMTPRKYVLEPGMSSGGVTLGGHSIMLDSLSLSLRRKCIESLPTELLVELLLHWLDPGSAILLALTSSRVYRVYKRVFPEPINLNVVIQSLISTGTPHTSNMPYLREDLHGNAGILYQLGFNLWYPASRYIYYDHLKISSDSEKFVDYPFFGRFLSREVYSPTNFHGPENIEALHKLKRRYFDYAIYDVVYLRLTGVPLEYPHNLGAGGWNTAVMKMLERVVTKIDQLHYLRLKEKDRTAFLGVRNWSVSLRITR</sequence>
<accession>A0A9X0ASY1</accession>
<evidence type="ECO:0000313" key="2">
    <source>
        <dbReference type="Proteomes" id="UP001152300"/>
    </source>
</evidence>
<evidence type="ECO:0000313" key="1">
    <source>
        <dbReference type="EMBL" id="KAJ8067883.1"/>
    </source>
</evidence>
<proteinExistence type="predicted"/>
<dbReference type="OrthoDB" id="3553824at2759"/>
<dbReference type="Proteomes" id="UP001152300">
    <property type="component" value="Unassembled WGS sequence"/>
</dbReference>
<organism evidence="1 2">
    <name type="scientific">Sclerotinia nivalis</name>
    <dbReference type="NCBI Taxonomy" id="352851"/>
    <lineage>
        <taxon>Eukaryota</taxon>
        <taxon>Fungi</taxon>
        <taxon>Dikarya</taxon>
        <taxon>Ascomycota</taxon>
        <taxon>Pezizomycotina</taxon>
        <taxon>Leotiomycetes</taxon>
        <taxon>Helotiales</taxon>
        <taxon>Sclerotiniaceae</taxon>
        <taxon>Sclerotinia</taxon>
    </lineage>
</organism>
<dbReference type="EMBL" id="JAPEIS010000003">
    <property type="protein sequence ID" value="KAJ8067883.1"/>
    <property type="molecule type" value="Genomic_DNA"/>
</dbReference>
<comment type="caution">
    <text evidence="1">The sequence shown here is derived from an EMBL/GenBank/DDBJ whole genome shotgun (WGS) entry which is preliminary data.</text>
</comment>
<evidence type="ECO:0008006" key="3">
    <source>
        <dbReference type="Google" id="ProtNLM"/>
    </source>
</evidence>
<name>A0A9X0ASY1_9HELO</name>
<protein>
    <recommendedName>
        <fullName evidence="3">F-box domain-containing protein</fullName>
    </recommendedName>
</protein>
<gene>
    <name evidence="1" type="ORF">OCU04_003469</name>
</gene>